<comment type="caution">
    <text evidence="5">The sequence shown here is derived from an EMBL/GenBank/DDBJ whole genome shotgun (WGS) entry which is preliminary data.</text>
</comment>
<dbReference type="InterPro" id="IPR004474">
    <property type="entry name" value="LytR_CpsA_psr"/>
</dbReference>
<dbReference type="Pfam" id="PF03816">
    <property type="entry name" value="LytR_cpsA_psr"/>
    <property type="match status" value="1"/>
</dbReference>
<protein>
    <submittedName>
        <fullName evidence="5">LCP family protein</fullName>
    </submittedName>
</protein>
<name>A0ABP7F466_9MICO</name>
<keyword evidence="3" id="KW-0472">Membrane</keyword>
<keyword evidence="3" id="KW-0812">Transmembrane</keyword>
<dbReference type="Proteomes" id="UP001501004">
    <property type="component" value="Unassembled WGS sequence"/>
</dbReference>
<keyword evidence="6" id="KW-1185">Reference proteome</keyword>
<dbReference type="PANTHER" id="PTHR33392">
    <property type="entry name" value="POLYISOPRENYL-TEICHOIC ACID--PEPTIDOGLYCAN TEICHOIC ACID TRANSFERASE TAGU"/>
    <property type="match status" value="1"/>
</dbReference>
<keyword evidence="3" id="KW-1133">Transmembrane helix</keyword>
<feature type="region of interest" description="Disordered" evidence="2">
    <location>
        <begin position="360"/>
        <end position="387"/>
    </location>
</feature>
<sequence length="402" mass="42041">MSETRPRGRRASGLPLVARHGRLRRSNPWLTALKYVSAAMAVVLVSGVTVAGYAIWKLESDIKTVTIVGETEGPPPALGAYEGGFNILLVGSDRCEDPKGCKDRSAELNDVTILLHVAQDQSNAVAVSFPRDLVVPIPSCPNPDGGSYYSMSAQPINVTLFYGGLPCTVLTVSKLTGLDIQFAAEVSFSGVARISSAIGGVKVCVNGPVVDNYSGINLPAAGEYTLDGWEALAFLRTRHGVGDGSDLGRISNQQVFLSSLVRTVKGGGVLDDFGKLYNIATVATQNLTVSNSLKNLNTMISMAQVLKNLPLDRVLFVQYPGVTGQPGVYAGKVAPVTSAANALFAKIRADEPFTLQAGNTGIGSVADPNAPKESEAPTTGGLEVLPGVKGQSAADYTCSKAN</sequence>
<dbReference type="PANTHER" id="PTHR33392:SF6">
    <property type="entry name" value="POLYISOPRENYL-TEICHOIC ACID--PEPTIDOGLYCAN TEICHOIC ACID TRANSFERASE TAGU"/>
    <property type="match status" value="1"/>
</dbReference>
<comment type="similarity">
    <text evidence="1">Belongs to the LytR/CpsA/Psr (LCP) family.</text>
</comment>
<organism evidence="5 6">
    <name type="scientific">Leifsonella bigeumensis</name>
    <dbReference type="NCBI Taxonomy" id="433643"/>
    <lineage>
        <taxon>Bacteria</taxon>
        <taxon>Bacillati</taxon>
        <taxon>Actinomycetota</taxon>
        <taxon>Actinomycetes</taxon>
        <taxon>Micrococcales</taxon>
        <taxon>Microbacteriaceae</taxon>
        <taxon>Leifsonella</taxon>
    </lineage>
</organism>
<evidence type="ECO:0000259" key="4">
    <source>
        <dbReference type="Pfam" id="PF03816"/>
    </source>
</evidence>
<proteinExistence type="inferred from homology"/>
<dbReference type="InterPro" id="IPR050922">
    <property type="entry name" value="LytR/CpsA/Psr_CW_biosynth"/>
</dbReference>
<dbReference type="Gene3D" id="3.40.630.190">
    <property type="entry name" value="LCP protein"/>
    <property type="match status" value="1"/>
</dbReference>
<accession>A0ABP7F466</accession>
<evidence type="ECO:0000256" key="3">
    <source>
        <dbReference type="SAM" id="Phobius"/>
    </source>
</evidence>
<dbReference type="NCBIfam" id="TIGR00350">
    <property type="entry name" value="lytR_cpsA_psr"/>
    <property type="match status" value="1"/>
</dbReference>
<evidence type="ECO:0000313" key="6">
    <source>
        <dbReference type="Proteomes" id="UP001501004"/>
    </source>
</evidence>
<reference evidence="6" key="1">
    <citation type="journal article" date="2019" name="Int. J. Syst. Evol. Microbiol.">
        <title>The Global Catalogue of Microorganisms (GCM) 10K type strain sequencing project: providing services to taxonomists for standard genome sequencing and annotation.</title>
        <authorList>
            <consortium name="The Broad Institute Genomics Platform"/>
            <consortium name="The Broad Institute Genome Sequencing Center for Infectious Disease"/>
            <person name="Wu L."/>
            <person name="Ma J."/>
        </authorList>
    </citation>
    <scope>NUCLEOTIDE SEQUENCE [LARGE SCALE GENOMIC DNA]</scope>
    <source>
        <strain evidence="6">JCM 16949</strain>
    </source>
</reference>
<evidence type="ECO:0000313" key="5">
    <source>
        <dbReference type="EMBL" id="GAA3731178.1"/>
    </source>
</evidence>
<gene>
    <name evidence="5" type="ORF">GCM10022239_04730</name>
</gene>
<evidence type="ECO:0000256" key="1">
    <source>
        <dbReference type="ARBA" id="ARBA00006068"/>
    </source>
</evidence>
<feature type="domain" description="Cell envelope-related transcriptional attenuator" evidence="4">
    <location>
        <begin position="109"/>
        <end position="265"/>
    </location>
</feature>
<evidence type="ECO:0000256" key="2">
    <source>
        <dbReference type="SAM" id="MobiDB-lite"/>
    </source>
</evidence>
<dbReference type="RefSeq" id="WP_344753289.1">
    <property type="nucleotide sequence ID" value="NZ_BAABAE010000001.1"/>
</dbReference>
<feature type="transmembrane region" description="Helical" evidence="3">
    <location>
        <begin position="32"/>
        <end position="56"/>
    </location>
</feature>
<dbReference type="EMBL" id="BAABAE010000001">
    <property type="protein sequence ID" value="GAA3731178.1"/>
    <property type="molecule type" value="Genomic_DNA"/>
</dbReference>